<evidence type="ECO:0000313" key="2">
    <source>
        <dbReference type="EMBL" id="MEL4455822.1"/>
    </source>
</evidence>
<name>A0ABU9L052_9FLAO</name>
<keyword evidence="1" id="KW-0732">Signal</keyword>
<reference evidence="2 3" key="1">
    <citation type="submission" date="2024-04" db="EMBL/GenBank/DDBJ databases">
        <title>whole genome sequencing of Lutimonas vermicola strain IMCC1616.</title>
        <authorList>
            <person name="Bae S.S."/>
        </authorList>
    </citation>
    <scope>NUCLEOTIDE SEQUENCE [LARGE SCALE GENOMIC DNA]</scope>
    <source>
        <strain evidence="2 3">IMCC1616</strain>
    </source>
</reference>
<protein>
    <recommendedName>
        <fullName evidence="4">Right handed beta helix domain-containing protein</fullName>
    </recommendedName>
</protein>
<accession>A0ABU9L052</accession>
<dbReference type="RefSeq" id="WP_342159786.1">
    <property type="nucleotide sequence ID" value="NZ_JBCDNA010000002.1"/>
</dbReference>
<feature type="signal peptide" evidence="1">
    <location>
        <begin position="1"/>
        <end position="19"/>
    </location>
</feature>
<dbReference type="Proteomes" id="UP001474120">
    <property type="component" value="Unassembled WGS sequence"/>
</dbReference>
<sequence length="508" mass="56642">MFRYVVFILIVFASLYSCDDDIFETTPSTGQLTFSKDTVFLDTVFTNISSSTRTFKVYNKSSNHISIPSVRLSRGEQSFYRLNVNGEPGKSFENIGILPRDSIYIFVEATIDFEKVNDPLYVDEVIFDQGSNEQGVKLVTLVQDAYFLFPQRDAQGIKEKIVLGIDNQGEEITVEGFYLEGNTTWTSEKPYVIYGYVGVNKGNELTIEKGAHIYFHENSGLLVEKNGTLKINGTLDDKVIFEGDRLEPFYENIAGQWGTIWLRAGSKDHMINHAIIKNNIIGVLMDSVSGSNDPTLRIQNTEIYNTSNFGLFGRATHISGSNLVIGNNGQSSIACTLGGTYDFTHATFANFWSGGIREFPAVLVNNFQISTEADGSESIIFNDLLAANFTNCIIEGNQNIEFLMQENEQAGFEFNFANNLLRFTDPGGNFSNNPLYDFEDVSRYQNNILNGEADFKDVNENQLFIGAASDVISNANVPAAQKVPFDILGVNRVTSPDMGAYQHIIFEE</sequence>
<organism evidence="2 3">
    <name type="scientific">Lutimonas vermicola</name>
    <dbReference type="NCBI Taxonomy" id="414288"/>
    <lineage>
        <taxon>Bacteria</taxon>
        <taxon>Pseudomonadati</taxon>
        <taxon>Bacteroidota</taxon>
        <taxon>Flavobacteriia</taxon>
        <taxon>Flavobacteriales</taxon>
        <taxon>Flavobacteriaceae</taxon>
        <taxon>Lutimonas</taxon>
    </lineage>
</organism>
<gene>
    <name evidence="2" type="ORF">AABB81_07935</name>
</gene>
<proteinExistence type="predicted"/>
<evidence type="ECO:0008006" key="4">
    <source>
        <dbReference type="Google" id="ProtNLM"/>
    </source>
</evidence>
<dbReference type="EMBL" id="JBCDNA010000002">
    <property type="protein sequence ID" value="MEL4455822.1"/>
    <property type="molecule type" value="Genomic_DNA"/>
</dbReference>
<evidence type="ECO:0000256" key="1">
    <source>
        <dbReference type="SAM" id="SignalP"/>
    </source>
</evidence>
<dbReference type="PROSITE" id="PS51257">
    <property type="entry name" value="PROKAR_LIPOPROTEIN"/>
    <property type="match status" value="1"/>
</dbReference>
<keyword evidence="3" id="KW-1185">Reference proteome</keyword>
<evidence type="ECO:0000313" key="3">
    <source>
        <dbReference type="Proteomes" id="UP001474120"/>
    </source>
</evidence>
<feature type="chain" id="PRO_5047378244" description="Right handed beta helix domain-containing protein" evidence="1">
    <location>
        <begin position="20"/>
        <end position="508"/>
    </location>
</feature>
<comment type="caution">
    <text evidence="2">The sequence shown here is derived from an EMBL/GenBank/DDBJ whole genome shotgun (WGS) entry which is preliminary data.</text>
</comment>